<dbReference type="InterPro" id="IPR000868">
    <property type="entry name" value="Isochorismatase-like_dom"/>
</dbReference>
<sequence>MLRISVLLQVKAIAVRKRNLSGVKNFGEAGGAAKTLVSLVRPRRPVRKVLMDAGERQIEIDASRTAVLVVDMQNDFMSEGGWFDVRGIDGRWALDLIEPINAGTALARGEGIPVVWLNWGVRADLLNVHPSHRRTIKPDPADPSYAPRMASGKGPVLERGSWGAEIVPGLVVGPDDIHVAKHRYSGFWDNELDSVLRNLDVTTILLCGINLDRCVFATAIDACNAGYDVVLLQDLTGTHSEQYCADASLFLVDRCFGFVSDLPSLAAGLRPPPSTAS</sequence>
<dbReference type="AlphaFoldDB" id="A0A8B2NED1"/>
<gene>
    <name evidence="3" type="ORF">DLJ53_28885</name>
</gene>
<dbReference type="InterPro" id="IPR036380">
    <property type="entry name" value="Isochorismatase-like_sf"/>
</dbReference>
<dbReference type="GO" id="GO:0016787">
    <property type="term" value="F:hydrolase activity"/>
    <property type="evidence" value="ECO:0007669"/>
    <property type="project" value="UniProtKB-KW"/>
</dbReference>
<accession>A0A8B2NED1</accession>
<protein>
    <submittedName>
        <fullName evidence="3">Isochorismatase</fullName>
    </submittedName>
</protein>
<evidence type="ECO:0000313" key="3">
    <source>
        <dbReference type="EMBL" id="RAH97227.1"/>
    </source>
</evidence>
<dbReference type="Proteomes" id="UP000249590">
    <property type="component" value="Unassembled WGS sequence"/>
</dbReference>
<dbReference type="Pfam" id="PF00857">
    <property type="entry name" value="Isochorismatase"/>
    <property type="match status" value="1"/>
</dbReference>
<reference evidence="3 4" key="1">
    <citation type="submission" date="2018-05" db="EMBL/GenBank/DDBJ databases">
        <title>Acuticoccus sediminis sp. nov., isolated from deep-sea sediment of Indian Ocean.</title>
        <authorList>
            <person name="Liu X."/>
            <person name="Lai Q."/>
            <person name="Du Y."/>
            <person name="Sun F."/>
            <person name="Zhang X."/>
            <person name="Wang S."/>
            <person name="Shao Z."/>
        </authorList>
    </citation>
    <scope>NUCLEOTIDE SEQUENCE [LARGE SCALE GENOMIC DNA]</scope>
    <source>
        <strain evidence="3 4">PTG4-2</strain>
    </source>
</reference>
<dbReference type="EMBL" id="QHHQ01000009">
    <property type="protein sequence ID" value="RAH97227.1"/>
    <property type="molecule type" value="Genomic_DNA"/>
</dbReference>
<name>A0A8B2NED1_9HYPH</name>
<dbReference type="InterPro" id="IPR050272">
    <property type="entry name" value="Isochorismatase-like_hydrls"/>
</dbReference>
<evidence type="ECO:0000256" key="1">
    <source>
        <dbReference type="ARBA" id="ARBA00022801"/>
    </source>
</evidence>
<feature type="domain" description="Isochorismatase-like" evidence="2">
    <location>
        <begin position="65"/>
        <end position="261"/>
    </location>
</feature>
<keyword evidence="1" id="KW-0378">Hydrolase</keyword>
<proteinExistence type="predicted"/>
<dbReference type="Gene3D" id="3.40.50.850">
    <property type="entry name" value="Isochorismatase-like"/>
    <property type="match status" value="1"/>
</dbReference>
<dbReference type="SUPFAM" id="SSF52499">
    <property type="entry name" value="Isochorismatase-like hydrolases"/>
    <property type="match status" value="1"/>
</dbReference>
<dbReference type="PANTHER" id="PTHR43540">
    <property type="entry name" value="PEROXYUREIDOACRYLATE/UREIDOACRYLATE AMIDOHYDROLASE-RELATED"/>
    <property type="match status" value="1"/>
</dbReference>
<evidence type="ECO:0000313" key="4">
    <source>
        <dbReference type="Proteomes" id="UP000249590"/>
    </source>
</evidence>
<organism evidence="3 4">
    <name type="scientific">Acuticoccus sediminis</name>
    <dbReference type="NCBI Taxonomy" id="2184697"/>
    <lineage>
        <taxon>Bacteria</taxon>
        <taxon>Pseudomonadati</taxon>
        <taxon>Pseudomonadota</taxon>
        <taxon>Alphaproteobacteria</taxon>
        <taxon>Hyphomicrobiales</taxon>
        <taxon>Amorphaceae</taxon>
        <taxon>Acuticoccus</taxon>
    </lineage>
</organism>
<keyword evidence="4" id="KW-1185">Reference proteome</keyword>
<comment type="caution">
    <text evidence="3">The sequence shown here is derived from an EMBL/GenBank/DDBJ whole genome shotgun (WGS) entry which is preliminary data.</text>
</comment>
<evidence type="ECO:0000259" key="2">
    <source>
        <dbReference type="Pfam" id="PF00857"/>
    </source>
</evidence>
<dbReference type="CDD" id="cd00431">
    <property type="entry name" value="cysteine_hydrolases"/>
    <property type="match status" value="1"/>
</dbReference>